<evidence type="ECO:0000313" key="3">
    <source>
        <dbReference type="Proteomes" id="UP001281003"/>
    </source>
</evidence>
<reference evidence="2" key="2">
    <citation type="submission" date="2023-07" db="EMBL/GenBank/DDBJ databases">
        <authorList>
            <consortium name="Lawrence Berkeley National Laboratory"/>
            <person name="Haridas S."/>
            <person name="Hensen N."/>
            <person name="Bonometti L."/>
            <person name="Westerberg I."/>
            <person name="Brannstrom I.O."/>
            <person name="Guillou S."/>
            <person name="Cros-Aarteil S."/>
            <person name="Calhoun S."/>
            <person name="Kuo A."/>
            <person name="Mondo S."/>
            <person name="Pangilinan J."/>
            <person name="Riley R."/>
            <person name="LaButti K."/>
            <person name="Andreopoulos B."/>
            <person name="Lipzen A."/>
            <person name="Chen C."/>
            <person name="Yanf M."/>
            <person name="Daum C."/>
            <person name="Ng V."/>
            <person name="Clum A."/>
            <person name="Steindorff A."/>
            <person name="Ohm R."/>
            <person name="Martin F."/>
            <person name="Silar P."/>
            <person name="Natvig D."/>
            <person name="Lalanne C."/>
            <person name="Gautier V."/>
            <person name="Ament-velasquez S.L."/>
            <person name="Kruys A."/>
            <person name="Hutchinson M.I."/>
            <person name="Powell A.J."/>
            <person name="Barry K."/>
            <person name="Miller A.N."/>
            <person name="Grigoriev I.V."/>
            <person name="Debuchy R."/>
            <person name="Gladieux P."/>
            <person name="Thoren M.H."/>
            <person name="Johannesson H."/>
        </authorList>
    </citation>
    <scope>NUCLEOTIDE SEQUENCE</scope>
    <source>
        <strain evidence="2">FGSC 1904</strain>
    </source>
</reference>
<keyword evidence="3" id="KW-1185">Reference proteome</keyword>
<dbReference type="Proteomes" id="UP001281003">
    <property type="component" value="Unassembled WGS sequence"/>
</dbReference>
<evidence type="ECO:0000313" key="2">
    <source>
        <dbReference type="EMBL" id="KAK3398332.1"/>
    </source>
</evidence>
<feature type="region of interest" description="Disordered" evidence="1">
    <location>
        <begin position="134"/>
        <end position="217"/>
    </location>
</feature>
<dbReference type="AlphaFoldDB" id="A0AAE0UBT5"/>
<accession>A0AAE0UBT5</accession>
<comment type="caution">
    <text evidence="2">The sequence shown here is derived from an EMBL/GenBank/DDBJ whole genome shotgun (WGS) entry which is preliminary data.</text>
</comment>
<sequence>MSVLKVADQVTQGHAAVCTYTASANLKSKSRMEPHFRNKKLDTETEKGLEQAGGRMSGRNVCSVVRDETEKSGYGWADGTGLSSKEESRGKGGLGFQSLQLYGLYASSVARQGVQQKGGGLEWVRVTSETLTSRPSFFVKPPNEDGTPKANTNQLPVPPAAIIPPYSTRPLAPGHPPTPNKTPRDPPEIPLRGRKSQVGPQGSMLTFSEGDPGRGRG</sequence>
<protein>
    <submittedName>
        <fullName evidence="2">Uncharacterized protein</fullName>
    </submittedName>
</protein>
<proteinExistence type="predicted"/>
<dbReference type="EMBL" id="JAUTDP010000006">
    <property type="protein sequence ID" value="KAK3398332.1"/>
    <property type="molecule type" value="Genomic_DNA"/>
</dbReference>
<organism evidence="2 3">
    <name type="scientific">Sordaria brevicollis</name>
    <dbReference type="NCBI Taxonomy" id="83679"/>
    <lineage>
        <taxon>Eukaryota</taxon>
        <taxon>Fungi</taxon>
        <taxon>Dikarya</taxon>
        <taxon>Ascomycota</taxon>
        <taxon>Pezizomycotina</taxon>
        <taxon>Sordariomycetes</taxon>
        <taxon>Sordariomycetidae</taxon>
        <taxon>Sordariales</taxon>
        <taxon>Sordariaceae</taxon>
        <taxon>Sordaria</taxon>
    </lineage>
</organism>
<name>A0AAE0UBT5_SORBR</name>
<reference evidence="2" key="1">
    <citation type="journal article" date="2023" name="Mol. Phylogenet. Evol.">
        <title>Genome-scale phylogeny and comparative genomics of the fungal order Sordariales.</title>
        <authorList>
            <person name="Hensen N."/>
            <person name="Bonometti L."/>
            <person name="Westerberg I."/>
            <person name="Brannstrom I.O."/>
            <person name="Guillou S."/>
            <person name="Cros-Aarteil S."/>
            <person name="Calhoun S."/>
            <person name="Haridas S."/>
            <person name="Kuo A."/>
            <person name="Mondo S."/>
            <person name="Pangilinan J."/>
            <person name="Riley R."/>
            <person name="LaButti K."/>
            <person name="Andreopoulos B."/>
            <person name="Lipzen A."/>
            <person name="Chen C."/>
            <person name="Yan M."/>
            <person name="Daum C."/>
            <person name="Ng V."/>
            <person name="Clum A."/>
            <person name="Steindorff A."/>
            <person name="Ohm R.A."/>
            <person name="Martin F."/>
            <person name="Silar P."/>
            <person name="Natvig D.O."/>
            <person name="Lalanne C."/>
            <person name="Gautier V."/>
            <person name="Ament-Velasquez S.L."/>
            <person name="Kruys A."/>
            <person name="Hutchinson M.I."/>
            <person name="Powell A.J."/>
            <person name="Barry K."/>
            <person name="Miller A.N."/>
            <person name="Grigoriev I.V."/>
            <person name="Debuchy R."/>
            <person name="Gladieux P."/>
            <person name="Hiltunen Thoren M."/>
            <person name="Johannesson H."/>
        </authorList>
    </citation>
    <scope>NUCLEOTIDE SEQUENCE</scope>
    <source>
        <strain evidence="2">FGSC 1904</strain>
    </source>
</reference>
<evidence type="ECO:0000256" key="1">
    <source>
        <dbReference type="SAM" id="MobiDB-lite"/>
    </source>
</evidence>
<gene>
    <name evidence="2" type="ORF">B0T20DRAFT_498162</name>
</gene>